<dbReference type="InterPro" id="IPR034648">
    <property type="entry name" value="CELF3/4/5/6_RRM1"/>
</dbReference>
<accession>A0A818PRN8</accession>
<dbReference type="EMBL" id="CAJOBS010000919">
    <property type="protein sequence ID" value="CAF4660402.1"/>
    <property type="molecule type" value="Genomic_DNA"/>
</dbReference>
<evidence type="ECO:0000256" key="5">
    <source>
        <dbReference type="ARBA" id="ARBA00022737"/>
    </source>
</evidence>
<reference evidence="13" key="1">
    <citation type="submission" date="2021-02" db="EMBL/GenBank/DDBJ databases">
        <authorList>
            <person name="Nowell W R."/>
        </authorList>
    </citation>
    <scope>NUCLEOTIDE SEQUENCE</scope>
</reference>
<dbReference type="CDD" id="cd12639">
    <property type="entry name" value="RRM3_CELF3_4_5_6"/>
    <property type="match status" value="1"/>
</dbReference>
<feature type="domain" description="RRM" evidence="10">
    <location>
        <begin position="462"/>
        <end position="540"/>
    </location>
</feature>
<feature type="compositionally biased region" description="Polar residues" evidence="9">
    <location>
        <begin position="55"/>
        <end position="90"/>
    </location>
</feature>
<dbReference type="GO" id="GO:0005634">
    <property type="term" value="C:nucleus"/>
    <property type="evidence" value="ECO:0007669"/>
    <property type="project" value="UniProtKB-SubCell"/>
</dbReference>
<feature type="compositionally biased region" description="Low complexity" evidence="9">
    <location>
        <begin position="38"/>
        <end position="47"/>
    </location>
</feature>
<keyword evidence="4" id="KW-0963">Cytoplasm</keyword>
<comment type="subcellular location">
    <subcellularLocation>
        <location evidence="2">Cytoplasm</location>
    </subcellularLocation>
    <subcellularLocation>
        <location evidence="1">Nucleus</location>
    </subcellularLocation>
</comment>
<keyword evidence="7" id="KW-0539">Nucleus</keyword>
<dbReference type="EMBL" id="CAJNYT010003997">
    <property type="protein sequence ID" value="CAF3625247.1"/>
    <property type="molecule type" value="Genomic_DNA"/>
</dbReference>
<evidence type="ECO:0000256" key="1">
    <source>
        <dbReference type="ARBA" id="ARBA00004123"/>
    </source>
</evidence>
<evidence type="ECO:0000256" key="4">
    <source>
        <dbReference type="ARBA" id="ARBA00022490"/>
    </source>
</evidence>
<evidence type="ECO:0000313" key="17">
    <source>
        <dbReference type="EMBL" id="CAF4660402.1"/>
    </source>
</evidence>
<evidence type="ECO:0000259" key="10">
    <source>
        <dbReference type="PROSITE" id="PS50102"/>
    </source>
</evidence>
<keyword evidence="6 8" id="KW-0694">RNA-binding</keyword>
<dbReference type="EMBL" id="CAJNYV010004161">
    <property type="protein sequence ID" value="CAF3650330.1"/>
    <property type="molecule type" value="Genomic_DNA"/>
</dbReference>
<dbReference type="Pfam" id="PF00076">
    <property type="entry name" value="RRM_1"/>
    <property type="match status" value="3"/>
</dbReference>
<feature type="domain" description="RRM" evidence="10">
    <location>
        <begin position="187"/>
        <end position="267"/>
    </location>
</feature>
<dbReference type="InterPro" id="IPR035979">
    <property type="entry name" value="RBD_domain_sf"/>
</dbReference>
<dbReference type="PROSITE" id="PS50102">
    <property type="entry name" value="RRM"/>
    <property type="match status" value="3"/>
</dbReference>
<dbReference type="FunFam" id="3.30.70.330:FF:000421">
    <property type="entry name" value="CUGBP Elav-like family member 4"/>
    <property type="match status" value="1"/>
</dbReference>
<evidence type="ECO:0000313" key="12">
    <source>
        <dbReference type="EMBL" id="CAF3306883.1"/>
    </source>
</evidence>
<dbReference type="InterPro" id="IPR012677">
    <property type="entry name" value="Nucleotide-bd_a/b_plait_sf"/>
</dbReference>
<dbReference type="Proteomes" id="UP000663865">
    <property type="component" value="Unassembled WGS sequence"/>
</dbReference>
<evidence type="ECO:0000256" key="6">
    <source>
        <dbReference type="ARBA" id="ARBA00022884"/>
    </source>
</evidence>
<gene>
    <name evidence="15" type="ORF">FME351_LOCUS27440</name>
    <name evidence="13" type="ORF">GRG538_LOCUS23882</name>
    <name evidence="14" type="ORF">KIK155_LOCUS23430</name>
    <name evidence="12" type="ORF">LUA448_LOCUS8615</name>
    <name evidence="11" type="ORF">TIS948_LOCUS792</name>
    <name evidence="17" type="ORF">TOA249_LOCUS14654</name>
    <name evidence="16" type="ORF">TSG867_LOCUS3611</name>
</gene>
<evidence type="ECO:0000256" key="7">
    <source>
        <dbReference type="ARBA" id="ARBA00023242"/>
    </source>
</evidence>
<evidence type="ECO:0000256" key="3">
    <source>
        <dbReference type="ARBA" id="ARBA00009621"/>
    </source>
</evidence>
<keyword evidence="5" id="KW-0677">Repeat</keyword>
<dbReference type="Proteomes" id="UP000663872">
    <property type="component" value="Unassembled WGS sequence"/>
</dbReference>
<protein>
    <recommendedName>
        <fullName evidence="10">RRM domain-containing protein</fullName>
    </recommendedName>
</protein>
<dbReference type="AlphaFoldDB" id="A0A818PRN8"/>
<dbReference type="Proteomes" id="UP000663869">
    <property type="component" value="Unassembled WGS sequence"/>
</dbReference>
<dbReference type="FunFam" id="3.30.70.330:FF:000007">
    <property type="entry name" value="CUGBP Elav-like family member 4 isoform 3"/>
    <property type="match status" value="1"/>
</dbReference>
<dbReference type="GO" id="GO:0003723">
    <property type="term" value="F:RNA binding"/>
    <property type="evidence" value="ECO:0007669"/>
    <property type="project" value="UniProtKB-UniRule"/>
</dbReference>
<evidence type="ECO:0000313" key="16">
    <source>
        <dbReference type="EMBL" id="CAF4259437.1"/>
    </source>
</evidence>
<dbReference type="EMBL" id="CAJOBQ010000109">
    <property type="protein sequence ID" value="CAF4259437.1"/>
    <property type="molecule type" value="Genomic_DNA"/>
</dbReference>
<evidence type="ECO:0000313" key="11">
    <source>
        <dbReference type="EMBL" id="CAF2987559.1"/>
    </source>
</evidence>
<dbReference type="Proteomes" id="UP000663825">
    <property type="component" value="Unassembled WGS sequence"/>
</dbReference>
<feature type="region of interest" description="Disordered" evidence="9">
    <location>
        <begin position="38"/>
        <end position="93"/>
    </location>
</feature>
<dbReference type="GO" id="GO:0005737">
    <property type="term" value="C:cytoplasm"/>
    <property type="evidence" value="ECO:0007669"/>
    <property type="project" value="UniProtKB-SubCell"/>
</dbReference>
<evidence type="ECO:0000313" key="13">
    <source>
        <dbReference type="EMBL" id="CAF3625247.1"/>
    </source>
</evidence>
<dbReference type="Proteomes" id="UP000663862">
    <property type="component" value="Unassembled WGS sequence"/>
</dbReference>
<name>A0A818PRN8_9BILA</name>
<comment type="similarity">
    <text evidence="3">Belongs to the CELF/BRUNOL family.</text>
</comment>
<dbReference type="EMBL" id="CAJNXB010000021">
    <property type="protein sequence ID" value="CAF2987559.1"/>
    <property type="molecule type" value="Genomic_DNA"/>
</dbReference>
<evidence type="ECO:0000256" key="8">
    <source>
        <dbReference type="PROSITE-ProRule" id="PRU00176"/>
    </source>
</evidence>
<sequence length="547" mass="60215">MQYNHQQPLPPSHTYFTPIQTTSSMQYAPIYSTTVPPILSSSSSPSTQNKKLQRSHLSSQLTPIQPTSSSYMSPIASPTTYMSRGSTPPSSDLKDMDTVKLFVGQIPRHLEEHDLRPIFEEFGQIYELTVLKDRFTGMHRGCAFLTYCHRDSALKAQQTLHERRTLPGMSRPIQVKPADSESRTEDRKLFVGMLNKQMTEENVRTIFEPYGTIEECTILRGPSGDSKGCAFVKYATHNEAQQAIQNIHGSQTFPGASSSIVVKFADTEKERQLRRMQQLAGPLGLLSNPLVLQQIAANLNYQGYTQMQQQALLASSTGTHTTTYTTIPVLTTSGQPMSNGTMTPSTGDCDNMDFPNYSLVNASPVNNGPGTIYQTTGPNQNGQSTDLFSSGMQYSTVVGQTIDTATGLQLQQATAYATLPAQYPIYAPAAIYSPLPTTTLLPGTITSPGKEALPQFFGPEGCNLFIYHLPQEFGDSELASMFMPFGNVISAKVYVDRATSQSKCFGFVSYDNPQCAQQAIQSMNGFQIGMKRLKVQLKRPKDLAKPY</sequence>
<dbReference type="SUPFAM" id="SSF54928">
    <property type="entry name" value="RNA-binding domain, RBD"/>
    <property type="match status" value="2"/>
</dbReference>
<dbReference type="EMBL" id="CAJNYD010000919">
    <property type="protein sequence ID" value="CAF3306883.1"/>
    <property type="molecule type" value="Genomic_DNA"/>
</dbReference>
<organism evidence="13 18">
    <name type="scientific">Rotaria socialis</name>
    <dbReference type="NCBI Taxonomy" id="392032"/>
    <lineage>
        <taxon>Eukaryota</taxon>
        <taxon>Metazoa</taxon>
        <taxon>Spiralia</taxon>
        <taxon>Gnathifera</taxon>
        <taxon>Rotifera</taxon>
        <taxon>Eurotatoria</taxon>
        <taxon>Bdelloidea</taxon>
        <taxon>Philodinida</taxon>
        <taxon>Philodinidae</taxon>
        <taxon>Rotaria</taxon>
    </lineage>
</organism>
<dbReference type="CDD" id="cd12632">
    <property type="entry name" value="RRM1_CELF3_4_5_6"/>
    <property type="match status" value="1"/>
</dbReference>
<dbReference type="OrthoDB" id="410044at2759"/>
<dbReference type="PANTHER" id="PTHR24012">
    <property type="entry name" value="RNA BINDING PROTEIN"/>
    <property type="match status" value="1"/>
</dbReference>
<evidence type="ECO:0000313" key="18">
    <source>
        <dbReference type="Proteomes" id="UP000663872"/>
    </source>
</evidence>
<dbReference type="SMART" id="SM00360">
    <property type="entry name" value="RRM"/>
    <property type="match status" value="3"/>
</dbReference>
<evidence type="ECO:0000313" key="15">
    <source>
        <dbReference type="EMBL" id="CAF3696811.1"/>
    </source>
</evidence>
<dbReference type="FunFam" id="3.30.70.330:FF:000010">
    <property type="entry name" value="CUGBP Elav-like family member 4 isoform 3"/>
    <property type="match status" value="1"/>
</dbReference>
<dbReference type="EMBL" id="CAJNYU010003733">
    <property type="protein sequence ID" value="CAF3696811.1"/>
    <property type="molecule type" value="Genomic_DNA"/>
</dbReference>
<dbReference type="Proteomes" id="UP000663833">
    <property type="component" value="Unassembled WGS sequence"/>
</dbReference>
<evidence type="ECO:0000313" key="14">
    <source>
        <dbReference type="EMBL" id="CAF3650330.1"/>
    </source>
</evidence>
<evidence type="ECO:0000256" key="9">
    <source>
        <dbReference type="SAM" id="MobiDB-lite"/>
    </source>
</evidence>
<dbReference type="CDD" id="cd12635">
    <property type="entry name" value="RRM2_CELF3_4_5_6"/>
    <property type="match status" value="1"/>
</dbReference>
<dbReference type="InterPro" id="IPR000504">
    <property type="entry name" value="RRM_dom"/>
</dbReference>
<dbReference type="Gene3D" id="3.30.70.330">
    <property type="match status" value="3"/>
</dbReference>
<dbReference type="Proteomes" id="UP000663838">
    <property type="component" value="Unassembled WGS sequence"/>
</dbReference>
<proteinExistence type="inferred from homology"/>
<feature type="domain" description="RRM" evidence="10">
    <location>
        <begin position="99"/>
        <end position="180"/>
    </location>
</feature>
<comment type="caution">
    <text evidence="13">The sequence shown here is derived from an EMBL/GenBank/DDBJ whole genome shotgun (WGS) entry which is preliminary data.</text>
</comment>
<evidence type="ECO:0000256" key="2">
    <source>
        <dbReference type="ARBA" id="ARBA00004496"/>
    </source>
</evidence>